<sequence>MVVLKQKSSYKSETRKKKILICLIESDDLSEAEDDGIEDAIIDADAESDAEGLDGDEQMSASDYEKHRQRYNNSPIKVYNYQYNKCLKAIEQEIQPFNKGNLEDKLLKKSFKCSAFPKNESKQGQEDKRSVGSTKVLDESFVWCTQSKASRFMHYNETIGKLHNKRPKAQKTNGVYKDYEEYPYKKLRKALQDNSNIDLELNEGIVEEGKSKLRWCEVCEVCNREGHNARTCSNKKRLN</sequence>
<dbReference type="VEuPathDB" id="FungiDB:RhiirA1_522393"/>
<reference evidence="1 2" key="2">
    <citation type="submission" date="2017-10" db="EMBL/GenBank/DDBJ databases">
        <title>Genome analyses suggest a sexual origin of heterokaryosis in a supposedly ancient asexual fungus.</title>
        <authorList>
            <person name="Corradi N."/>
            <person name="Sedzielewska K."/>
            <person name="Noel J."/>
            <person name="Charron P."/>
            <person name="Farinelli L."/>
            <person name="Marton T."/>
            <person name="Kruger M."/>
            <person name="Pelin A."/>
            <person name="Brachmann A."/>
            <person name="Corradi N."/>
        </authorList>
    </citation>
    <scope>NUCLEOTIDE SEQUENCE [LARGE SCALE GENOMIC DNA]</scope>
    <source>
        <strain evidence="1 2">A1</strain>
    </source>
</reference>
<dbReference type="VEuPathDB" id="FungiDB:FUN_001430"/>
<dbReference type="VEuPathDB" id="FungiDB:RhiirFUN_026504"/>
<proteinExistence type="predicted"/>
<comment type="caution">
    <text evidence="1">The sequence shown here is derived from an EMBL/GenBank/DDBJ whole genome shotgun (WGS) entry which is preliminary data.</text>
</comment>
<accession>A0A2N0RG41</accession>
<gene>
    <name evidence="1" type="ORF">RhiirA1_522393</name>
</gene>
<name>A0A2N0RG41_9GLOM</name>
<dbReference type="AlphaFoldDB" id="A0A2N0RG41"/>
<evidence type="ECO:0000313" key="2">
    <source>
        <dbReference type="Proteomes" id="UP000232688"/>
    </source>
</evidence>
<dbReference type="Proteomes" id="UP000232688">
    <property type="component" value="Unassembled WGS sequence"/>
</dbReference>
<protein>
    <submittedName>
        <fullName evidence="1">Uncharacterized protein</fullName>
    </submittedName>
</protein>
<dbReference type="EMBL" id="LLXH01000881">
    <property type="protein sequence ID" value="PKC62260.1"/>
    <property type="molecule type" value="Genomic_DNA"/>
</dbReference>
<reference evidence="1 2" key="1">
    <citation type="submission" date="2017-10" db="EMBL/GenBank/DDBJ databases">
        <title>Extensive intraspecific genome diversity in a model arbuscular mycorrhizal fungus.</title>
        <authorList>
            <person name="Chen E.C.H."/>
            <person name="Morin E."/>
            <person name="Baudet D."/>
            <person name="Noel J."/>
            <person name="Ndikumana S."/>
            <person name="Charron P."/>
            <person name="St-Onge C."/>
            <person name="Giorgi J."/>
            <person name="Grigoriev I.V."/>
            <person name="Roux C."/>
            <person name="Martin F.M."/>
            <person name="Corradi N."/>
        </authorList>
    </citation>
    <scope>NUCLEOTIDE SEQUENCE [LARGE SCALE GENOMIC DNA]</scope>
    <source>
        <strain evidence="1 2">A1</strain>
    </source>
</reference>
<organism evidence="1 2">
    <name type="scientific">Rhizophagus irregularis</name>
    <dbReference type="NCBI Taxonomy" id="588596"/>
    <lineage>
        <taxon>Eukaryota</taxon>
        <taxon>Fungi</taxon>
        <taxon>Fungi incertae sedis</taxon>
        <taxon>Mucoromycota</taxon>
        <taxon>Glomeromycotina</taxon>
        <taxon>Glomeromycetes</taxon>
        <taxon>Glomerales</taxon>
        <taxon>Glomeraceae</taxon>
        <taxon>Rhizophagus</taxon>
    </lineage>
</organism>
<evidence type="ECO:0000313" key="1">
    <source>
        <dbReference type="EMBL" id="PKC62260.1"/>
    </source>
</evidence>